<dbReference type="AlphaFoldDB" id="A0A4S4C4N7"/>
<dbReference type="Pfam" id="PF01261">
    <property type="entry name" value="AP_endonuc_2"/>
    <property type="match status" value="1"/>
</dbReference>
<organism evidence="2 3">
    <name type="scientific">Cohnella fermenti</name>
    <dbReference type="NCBI Taxonomy" id="2565925"/>
    <lineage>
        <taxon>Bacteria</taxon>
        <taxon>Bacillati</taxon>
        <taxon>Bacillota</taxon>
        <taxon>Bacilli</taxon>
        <taxon>Bacillales</taxon>
        <taxon>Paenibacillaceae</taxon>
        <taxon>Cohnella</taxon>
    </lineage>
</organism>
<dbReference type="Proteomes" id="UP000310636">
    <property type="component" value="Unassembled WGS sequence"/>
</dbReference>
<reference evidence="2 3" key="1">
    <citation type="submission" date="2019-04" db="EMBL/GenBank/DDBJ databases">
        <title>Cohnella sp. nov. isolated from preserved vegetables.</title>
        <authorList>
            <person name="Lin S.-Y."/>
            <person name="Hung M.-H."/>
            <person name="Young C.-C."/>
        </authorList>
    </citation>
    <scope>NUCLEOTIDE SEQUENCE [LARGE SCALE GENOMIC DNA]</scope>
    <source>
        <strain evidence="2 3">CC-MHH1044</strain>
    </source>
</reference>
<dbReference type="GO" id="GO:0016853">
    <property type="term" value="F:isomerase activity"/>
    <property type="evidence" value="ECO:0007669"/>
    <property type="project" value="UniProtKB-KW"/>
</dbReference>
<dbReference type="InterPro" id="IPR013022">
    <property type="entry name" value="Xyl_isomerase-like_TIM-brl"/>
</dbReference>
<name>A0A4S4C4N7_9BACL</name>
<keyword evidence="2" id="KW-0413">Isomerase</keyword>
<feature type="domain" description="Xylose isomerase-like TIM barrel" evidence="1">
    <location>
        <begin position="24"/>
        <end position="261"/>
    </location>
</feature>
<dbReference type="InterPro" id="IPR036237">
    <property type="entry name" value="Xyl_isomerase-like_sf"/>
</dbReference>
<evidence type="ECO:0000313" key="2">
    <source>
        <dbReference type="EMBL" id="THF82114.1"/>
    </source>
</evidence>
<dbReference type="RefSeq" id="WP_136369053.1">
    <property type="nucleotide sequence ID" value="NZ_SSOB01000007.1"/>
</dbReference>
<dbReference type="SUPFAM" id="SSF51658">
    <property type="entry name" value="Xylose isomerase-like"/>
    <property type="match status" value="1"/>
</dbReference>
<accession>A0A4S4C4N7</accession>
<dbReference type="PANTHER" id="PTHR12110">
    <property type="entry name" value="HYDROXYPYRUVATE ISOMERASE"/>
    <property type="match status" value="1"/>
</dbReference>
<keyword evidence="3" id="KW-1185">Reference proteome</keyword>
<protein>
    <submittedName>
        <fullName evidence="2">Sugar phosphate isomerase/epimerase</fullName>
    </submittedName>
</protein>
<dbReference type="Gene3D" id="3.20.20.150">
    <property type="entry name" value="Divalent-metal-dependent TIM barrel enzymes"/>
    <property type="match status" value="1"/>
</dbReference>
<dbReference type="EMBL" id="SSOB01000007">
    <property type="protein sequence ID" value="THF82114.1"/>
    <property type="molecule type" value="Genomic_DNA"/>
</dbReference>
<sequence>MELEFGLQLYSVRDELDKDYAGTLEKIAEIGYRYVELAFHQADKHLNVGGMTPSQLKDTLDRLGLKVVSAHMDPMEKFDWERVIAFNQELGNTSIGKGIAFFGSAADIREISLQLNRYGEICRKHDMDFYYHNHFQEFQRIDGRMVLESILELTDESLVKIELDTYWALRGGIDPLEWLRKLGERCDLVHQKDLPSSVEPVNAFDTVGGTANITYERFAEFSKPEFFAEIGEGIIDIPSIIAEIRRLGYGKYMFVEQDHTNLNQLESVAISYRNMARLFAVS</sequence>
<comment type="caution">
    <text evidence="2">The sequence shown here is derived from an EMBL/GenBank/DDBJ whole genome shotgun (WGS) entry which is preliminary data.</text>
</comment>
<evidence type="ECO:0000259" key="1">
    <source>
        <dbReference type="Pfam" id="PF01261"/>
    </source>
</evidence>
<dbReference type="InterPro" id="IPR050312">
    <property type="entry name" value="IolE/XylAMocC-like"/>
</dbReference>
<dbReference type="OrthoDB" id="9798407at2"/>
<proteinExistence type="predicted"/>
<gene>
    <name evidence="2" type="ORF">E6C55_06935</name>
</gene>
<dbReference type="PANTHER" id="PTHR12110:SF41">
    <property type="entry name" value="INOSOSE DEHYDRATASE"/>
    <property type="match status" value="1"/>
</dbReference>
<evidence type="ECO:0000313" key="3">
    <source>
        <dbReference type="Proteomes" id="UP000310636"/>
    </source>
</evidence>